<name>A0AAV0YTL4_VICFA</name>
<dbReference type="EMBL" id="OX451736">
    <property type="protein sequence ID" value="CAI8588153.1"/>
    <property type="molecule type" value="Genomic_DNA"/>
</dbReference>
<evidence type="ECO:0000313" key="1">
    <source>
        <dbReference type="EMBL" id="CAI8588153.1"/>
    </source>
</evidence>
<accession>A0AAV0YTL4</accession>
<evidence type="ECO:0000313" key="2">
    <source>
        <dbReference type="Proteomes" id="UP001157006"/>
    </source>
</evidence>
<dbReference type="AlphaFoldDB" id="A0AAV0YTL4"/>
<reference evidence="1 2" key="1">
    <citation type="submission" date="2023-01" db="EMBL/GenBank/DDBJ databases">
        <authorList>
            <person name="Kreplak J."/>
        </authorList>
    </citation>
    <scope>NUCLEOTIDE SEQUENCE [LARGE SCALE GENOMIC DNA]</scope>
</reference>
<organism evidence="1 2">
    <name type="scientific">Vicia faba</name>
    <name type="common">Broad bean</name>
    <name type="synonym">Faba vulgaris</name>
    <dbReference type="NCBI Taxonomy" id="3906"/>
    <lineage>
        <taxon>Eukaryota</taxon>
        <taxon>Viridiplantae</taxon>
        <taxon>Streptophyta</taxon>
        <taxon>Embryophyta</taxon>
        <taxon>Tracheophyta</taxon>
        <taxon>Spermatophyta</taxon>
        <taxon>Magnoliopsida</taxon>
        <taxon>eudicotyledons</taxon>
        <taxon>Gunneridae</taxon>
        <taxon>Pentapetalae</taxon>
        <taxon>rosids</taxon>
        <taxon>fabids</taxon>
        <taxon>Fabales</taxon>
        <taxon>Fabaceae</taxon>
        <taxon>Papilionoideae</taxon>
        <taxon>50 kb inversion clade</taxon>
        <taxon>NPAAA clade</taxon>
        <taxon>Hologalegina</taxon>
        <taxon>IRL clade</taxon>
        <taxon>Fabeae</taxon>
        <taxon>Vicia</taxon>
    </lineage>
</organism>
<sequence>MPNKSSLTTKLNNLPSISIQTILFRLNDKETLNIILATSRTEPFEVFSQKQIKVANELAKATKKSTFHACTGTLKTLIHTTLPSSTSSSFHFLTSENHCFHHVSLSPIKSLITPSSDSSNKHRFAPNVVTLITNNPPSQNMFGYCKLNHEL</sequence>
<dbReference type="Proteomes" id="UP001157006">
    <property type="component" value="Chromosome 1L"/>
</dbReference>
<proteinExistence type="predicted"/>
<gene>
    <name evidence="1" type="ORF">VFH_I334160</name>
</gene>
<keyword evidence="2" id="KW-1185">Reference proteome</keyword>
<protein>
    <submittedName>
        <fullName evidence="1">Uncharacterized protein</fullName>
    </submittedName>
</protein>